<dbReference type="Gene3D" id="3.30.1120.30">
    <property type="entry name" value="POLO box domain"/>
    <property type="match status" value="1"/>
</dbReference>
<dbReference type="AlphaFoldDB" id="A0A183APM3"/>
<dbReference type="Proteomes" id="UP000272942">
    <property type="component" value="Unassembled WGS sequence"/>
</dbReference>
<reference evidence="1 2" key="2">
    <citation type="submission" date="2018-11" db="EMBL/GenBank/DDBJ databases">
        <authorList>
            <consortium name="Pathogen Informatics"/>
        </authorList>
    </citation>
    <scope>NUCLEOTIDE SEQUENCE [LARGE SCALE GENOMIC DNA]</scope>
    <source>
        <strain evidence="1 2">Egypt</strain>
    </source>
</reference>
<dbReference type="EMBL" id="UZAN01046638">
    <property type="protein sequence ID" value="VDP84401.1"/>
    <property type="molecule type" value="Genomic_DNA"/>
</dbReference>
<dbReference type="OrthoDB" id="6238828at2759"/>
<sequence length="359" mass="41269">MKLFPLLPKRVFTERIRRARSFTGLNQRLRDTVGQQQQQQQQQQPFSADGMRRMGLPERLFRLQRSSSERVRHSRPGSWLNLWDKADSAGGTNNLDVINRQFFPSRTPSINQPPCSVGNTVFTGNEAIRDVFKLLGGRAKSLPSDYPEVFRWISRWALTSDSLLYYTLGHVTVDTRSVGSQTRVGPTTCDSWGVTNVAGYGIACQDNRIIRFERKHNIPAQACTDLPSHVDVKNHCEFLIRQLKRFNPLQDQPVCETLPCPGPNQSQPVFVERWQEHGNNVIFLLSTGGWQVNFHNHSKLIVHYPHILLACDARRQSKEPGYASSIELSTENLEMEFDRWLDRHPQLDHILQILLFMLL</sequence>
<keyword evidence="2" id="KW-1185">Reference proteome</keyword>
<proteinExistence type="predicted"/>
<gene>
    <name evidence="1" type="ORF">ECPE_LOCUS8908</name>
</gene>
<evidence type="ECO:0000313" key="3">
    <source>
        <dbReference type="WBParaSite" id="ECPE_0000893601-mRNA-1"/>
    </source>
</evidence>
<reference evidence="3" key="1">
    <citation type="submission" date="2016-06" db="UniProtKB">
        <authorList>
            <consortium name="WormBaseParasite"/>
        </authorList>
    </citation>
    <scope>IDENTIFICATION</scope>
</reference>
<organism evidence="3">
    <name type="scientific">Echinostoma caproni</name>
    <dbReference type="NCBI Taxonomy" id="27848"/>
    <lineage>
        <taxon>Eukaryota</taxon>
        <taxon>Metazoa</taxon>
        <taxon>Spiralia</taxon>
        <taxon>Lophotrochozoa</taxon>
        <taxon>Platyhelminthes</taxon>
        <taxon>Trematoda</taxon>
        <taxon>Digenea</taxon>
        <taxon>Plagiorchiida</taxon>
        <taxon>Echinostomata</taxon>
        <taxon>Echinostomatoidea</taxon>
        <taxon>Echinostomatidae</taxon>
        <taxon>Echinostoma</taxon>
    </lineage>
</organism>
<dbReference type="InterPro" id="IPR036947">
    <property type="entry name" value="POLO_box_dom_sf"/>
</dbReference>
<dbReference type="WBParaSite" id="ECPE_0000893601-mRNA-1">
    <property type="protein sequence ID" value="ECPE_0000893601-mRNA-1"/>
    <property type="gene ID" value="ECPE_0000893601"/>
</dbReference>
<protein>
    <submittedName>
        <fullName evidence="3">PPM-type phosphatase domain-containing protein</fullName>
    </submittedName>
</protein>
<accession>A0A183APM3</accession>
<dbReference type="SUPFAM" id="SSF82615">
    <property type="entry name" value="Polo-box domain"/>
    <property type="match status" value="1"/>
</dbReference>
<name>A0A183APM3_9TREM</name>
<evidence type="ECO:0000313" key="1">
    <source>
        <dbReference type="EMBL" id="VDP84401.1"/>
    </source>
</evidence>
<evidence type="ECO:0000313" key="2">
    <source>
        <dbReference type="Proteomes" id="UP000272942"/>
    </source>
</evidence>